<dbReference type="GeneID" id="98335449"/>
<dbReference type="EMBL" id="WEIA01000004">
    <property type="protein sequence ID" value="NLR21484.1"/>
    <property type="molecule type" value="Genomic_DNA"/>
</dbReference>
<evidence type="ECO:0000313" key="15">
    <source>
        <dbReference type="Proteomes" id="UP000646877"/>
    </source>
</evidence>
<comment type="subcellular location">
    <subcellularLocation>
        <location evidence="10">Cytoplasm</location>
    </subcellularLocation>
</comment>
<comment type="similarity">
    <text evidence="1 10">Belongs to the thiolase-like superfamily. FabH family.</text>
</comment>
<keyword evidence="2 10" id="KW-0963">Cytoplasm</keyword>
<keyword evidence="16" id="KW-1185">Reference proteome</keyword>
<dbReference type="EC" id="2.3.1.180" evidence="10"/>
<feature type="active site" evidence="10">
    <location>
        <position position="255"/>
    </location>
</feature>
<keyword evidence="4 10" id="KW-0808">Transferase</keyword>
<dbReference type="InterPro" id="IPR013747">
    <property type="entry name" value="ACP_syn_III_C"/>
</dbReference>
<dbReference type="RefSeq" id="WP_017219258.1">
    <property type="nucleotide sequence ID" value="NZ_CBCSDF010000001.1"/>
</dbReference>
<proteinExistence type="inferred from homology"/>
<evidence type="ECO:0000313" key="14">
    <source>
        <dbReference type="EMBL" id="WOX30150.1"/>
    </source>
</evidence>
<dbReference type="AlphaFoldDB" id="A0A8I2KLC6"/>
<keyword evidence="7 10" id="KW-0275">Fatty acid biosynthesis</keyword>
<comment type="domain">
    <text evidence="10">The last Arg residue of the ACP-binding site is essential for the weak association between ACP/AcpP and FabH.</text>
</comment>
<dbReference type="Proteomes" id="UP000646877">
    <property type="component" value="Unassembled WGS sequence"/>
</dbReference>
<evidence type="ECO:0000256" key="1">
    <source>
        <dbReference type="ARBA" id="ARBA00008642"/>
    </source>
</evidence>
<evidence type="ECO:0000256" key="10">
    <source>
        <dbReference type="HAMAP-Rule" id="MF_01815"/>
    </source>
</evidence>
<organism evidence="13 15">
    <name type="scientific">Pseudoalteromonas maricaloris</name>
    <dbReference type="NCBI Taxonomy" id="184924"/>
    <lineage>
        <taxon>Bacteria</taxon>
        <taxon>Pseudomonadati</taxon>
        <taxon>Pseudomonadota</taxon>
        <taxon>Gammaproteobacteria</taxon>
        <taxon>Alteromonadales</taxon>
        <taxon>Pseudoalteromonadaceae</taxon>
        <taxon>Pseudoalteromonas</taxon>
    </lineage>
</organism>
<dbReference type="CDD" id="cd00830">
    <property type="entry name" value="KAS_III"/>
    <property type="match status" value="1"/>
</dbReference>
<name>A0A8I2KLC6_9GAMM</name>
<gene>
    <name evidence="10" type="primary">fabH</name>
    <name evidence="13" type="ORF">F9Y85_09160</name>
    <name evidence="14" type="ORF">R5H13_07800</name>
</gene>
<dbReference type="Proteomes" id="UP001304419">
    <property type="component" value="Chromosome 1"/>
</dbReference>
<accession>A0A8I2KLC6</accession>
<dbReference type="NCBIfam" id="NF006829">
    <property type="entry name" value="PRK09352.1"/>
    <property type="match status" value="1"/>
</dbReference>
<evidence type="ECO:0000256" key="5">
    <source>
        <dbReference type="ARBA" id="ARBA00022832"/>
    </source>
</evidence>
<dbReference type="GO" id="GO:0044550">
    <property type="term" value="P:secondary metabolite biosynthetic process"/>
    <property type="evidence" value="ECO:0007669"/>
    <property type="project" value="TreeGrafter"/>
</dbReference>
<dbReference type="GO" id="GO:0005737">
    <property type="term" value="C:cytoplasm"/>
    <property type="evidence" value="ECO:0007669"/>
    <property type="project" value="UniProtKB-SubCell"/>
</dbReference>
<feature type="domain" description="Beta-ketoacyl-[acyl-carrier-protein] synthase III N-terminal" evidence="12">
    <location>
        <begin position="104"/>
        <end position="184"/>
    </location>
</feature>
<evidence type="ECO:0000259" key="11">
    <source>
        <dbReference type="Pfam" id="PF08541"/>
    </source>
</evidence>
<dbReference type="InterPro" id="IPR013751">
    <property type="entry name" value="ACP_syn_III_N"/>
</dbReference>
<dbReference type="SUPFAM" id="SSF53901">
    <property type="entry name" value="Thiolase-like"/>
    <property type="match status" value="1"/>
</dbReference>
<dbReference type="GO" id="GO:0006633">
    <property type="term" value="P:fatty acid biosynthetic process"/>
    <property type="evidence" value="ECO:0007669"/>
    <property type="project" value="UniProtKB-UniRule"/>
</dbReference>
<dbReference type="GO" id="GO:0004315">
    <property type="term" value="F:3-oxoacyl-[acyl-carrier-protein] synthase activity"/>
    <property type="evidence" value="ECO:0007669"/>
    <property type="project" value="InterPro"/>
</dbReference>
<evidence type="ECO:0000256" key="8">
    <source>
        <dbReference type="ARBA" id="ARBA00023268"/>
    </source>
</evidence>
<dbReference type="Pfam" id="PF08541">
    <property type="entry name" value="ACP_syn_III_C"/>
    <property type="match status" value="1"/>
</dbReference>
<dbReference type="NCBIfam" id="TIGR00747">
    <property type="entry name" value="fabH"/>
    <property type="match status" value="1"/>
</dbReference>
<comment type="catalytic activity">
    <reaction evidence="10">
        <text>malonyl-[ACP] + acetyl-CoA + H(+) = 3-oxobutanoyl-[ACP] + CO2 + CoA</text>
        <dbReference type="Rhea" id="RHEA:12080"/>
        <dbReference type="Rhea" id="RHEA-COMP:9623"/>
        <dbReference type="Rhea" id="RHEA-COMP:9625"/>
        <dbReference type="ChEBI" id="CHEBI:15378"/>
        <dbReference type="ChEBI" id="CHEBI:16526"/>
        <dbReference type="ChEBI" id="CHEBI:57287"/>
        <dbReference type="ChEBI" id="CHEBI:57288"/>
        <dbReference type="ChEBI" id="CHEBI:78449"/>
        <dbReference type="ChEBI" id="CHEBI:78450"/>
        <dbReference type="EC" id="2.3.1.180"/>
    </reaction>
</comment>
<feature type="active site" evidence="10">
    <location>
        <position position="285"/>
    </location>
</feature>
<dbReference type="InterPro" id="IPR004655">
    <property type="entry name" value="FabH"/>
</dbReference>
<keyword evidence="5 10" id="KW-0276">Fatty acid metabolism</keyword>
<feature type="domain" description="Beta-ketoacyl-[acyl-carrier-protein] synthase III C-terminal" evidence="11">
    <location>
        <begin position="240"/>
        <end position="328"/>
    </location>
</feature>
<dbReference type="Pfam" id="PF08545">
    <property type="entry name" value="ACP_syn_III"/>
    <property type="match status" value="1"/>
</dbReference>
<evidence type="ECO:0000256" key="2">
    <source>
        <dbReference type="ARBA" id="ARBA00022490"/>
    </source>
</evidence>
<dbReference type="HAMAP" id="MF_01815">
    <property type="entry name" value="FabH"/>
    <property type="match status" value="1"/>
</dbReference>
<evidence type="ECO:0000256" key="6">
    <source>
        <dbReference type="ARBA" id="ARBA00023098"/>
    </source>
</evidence>
<keyword evidence="6 10" id="KW-0443">Lipid metabolism</keyword>
<reference evidence="14 16" key="2">
    <citation type="submission" date="2023-10" db="EMBL/GenBank/DDBJ databases">
        <title>To unveil natural product biosynthetic capacity in Pseudoalteromonas.</title>
        <authorList>
            <person name="Wang J."/>
        </authorList>
    </citation>
    <scope>NUCLEOTIDE SEQUENCE [LARGE SCALE GENOMIC DNA]</scope>
    <source>
        <strain evidence="14 16">DSM 15914</strain>
    </source>
</reference>
<evidence type="ECO:0000256" key="3">
    <source>
        <dbReference type="ARBA" id="ARBA00022516"/>
    </source>
</evidence>
<dbReference type="GO" id="GO:0033818">
    <property type="term" value="F:beta-ketoacyl-acyl-carrier-protein synthase III activity"/>
    <property type="evidence" value="ECO:0007669"/>
    <property type="project" value="UniProtKB-UniRule"/>
</dbReference>
<dbReference type="PANTHER" id="PTHR34069:SF2">
    <property type="entry name" value="BETA-KETOACYL-[ACYL-CARRIER-PROTEIN] SYNTHASE III"/>
    <property type="match status" value="1"/>
</dbReference>
<feature type="region of interest" description="ACP-binding" evidence="10">
    <location>
        <begin position="256"/>
        <end position="260"/>
    </location>
</feature>
<keyword evidence="9 10" id="KW-0012">Acyltransferase</keyword>
<evidence type="ECO:0000313" key="16">
    <source>
        <dbReference type="Proteomes" id="UP001304419"/>
    </source>
</evidence>
<keyword evidence="3 10" id="KW-0444">Lipid biosynthesis</keyword>
<dbReference type="UniPathway" id="UPA00094"/>
<comment type="pathway">
    <text evidence="10">Lipid metabolism; fatty acid biosynthesis.</text>
</comment>
<dbReference type="EMBL" id="CP137578">
    <property type="protein sequence ID" value="WOX30150.1"/>
    <property type="molecule type" value="Genomic_DNA"/>
</dbReference>
<dbReference type="PANTHER" id="PTHR34069">
    <property type="entry name" value="3-OXOACYL-[ACYL-CARRIER-PROTEIN] SYNTHASE 3"/>
    <property type="match status" value="1"/>
</dbReference>
<feature type="active site" evidence="10">
    <location>
        <position position="110"/>
    </location>
</feature>
<evidence type="ECO:0000313" key="13">
    <source>
        <dbReference type="EMBL" id="NLR21484.1"/>
    </source>
</evidence>
<sequence>MTAVIRGIGVCVPPNIVTNDDISKTLDTSDLWIRERTGIERRYMVDGEISTMDLAIKAGLRAIESAQTNKIDMVIVATTSPERLCPAVAPEVADKLGLKGVAAYDITSACAGFVYGMATAKGFVESGIADTVLLIGAEAFTKFVNKDDRTTWPIFGDGAGAMVIGKGEPDELGAIGQFDLGADGSLSDALCTHAGGARQRVKDSLGQHAQSQAYYLSMNGRVVYENAVSQMTQSSLKAVRQNDLTIEELDWMIGHQANIRILQTVAYELDLPECKVASNIADHGNTLTASIPLLLNDYAHSNQLKPGQKLLITAFGAGFSWGSTVVTWPDLRTYPKEWN</sequence>
<evidence type="ECO:0000256" key="9">
    <source>
        <dbReference type="ARBA" id="ARBA00023315"/>
    </source>
</evidence>
<evidence type="ECO:0000256" key="7">
    <source>
        <dbReference type="ARBA" id="ARBA00023160"/>
    </source>
</evidence>
<dbReference type="Gene3D" id="3.40.47.10">
    <property type="match status" value="1"/>
</dbReference>
<protein>
    <recommendedName>
        <fullName evidence="10">Beta-ketoacyl-[acyl-carrier-protein] synthase III</fullName>
        <shortName evidence="10">Beta-ketoacyl-ACP synthase III</shortName>
        <shortName evidence="10">KAS III</shortName>
        <ecNumber evidence="10">2.3.1.180</ecNumber>
    </recommendedName>
    <alternativeName>
        <fullName evidence="10">3-oxoacyl-[acyl-carrier-protein] synthase 3</fullName>
    </alternativeName>
    <alternativeName>
        <fullName evidence="10">3-oxoacyl-[acyl-carrier-protein] synthase III</fullName>
    </alternativeName>
</protein>
<evidence type="ECO:0000259" key="12">
    <source>
        <dbReference type="Pfam" id="PF08545"/>
    </source>
</evidence>
<evidence type="ECO:0000256" key="4">
    <source>
        <dbReference type="ARBA" id="ARBA00022679"/>
    </source>
</evidence>
<comment type="subunit">
    <text evidence="10">Homodimer.</text>
</comment>
<comment type="function">
    <text evidence="10">Catalyzes the condensation reaction of fatty acid synthesis by the addition to an acyl acceptor of two carbons from malonyl-ACP. Catalyzes the first condensation reaction which initiates fatty acid synthesis and may therefore play a role in governing the total rate of fatty acid production. Possesses both acetoacetyl-ACP synthase and acetyl transacylase activities. Its substrate specificity determines the biosynthesis of branched-chain and/or straight-chain of fatty acids.</text>
</comment>
<keyword evidence="8 10" id="KW-0511">Multifunctional enzyme</keyword>
<dbReference type="InterPro" id="IPR016039">
    <property type="entry name" value="Thiolase-like"/>
</dbReference>
<reference evidence="13" key="1">
    <citation type="submission" date="2019-10" db="EMBL/GenBank/DDBJ databases">
        <authorList>
            <person name="Paulsen S."/>
        </authorList>
    </citation>
    <scope>NUCLEOTIDE SEQUENCE</scope>
    <source>
        <strain evidence="13">LMG 19692</strain>
    </source>
</reference>